<dbReference type="PROSITE" id="PS51421">
    <property type="entry name" value="RAS"/>
    <property type="match status" value="3"/>
</dbReference>
<accession>A0A9Q0L4Z1</accession>
<comment type="caution">
    <text evidence="3">The sequence shown here is derived from an EMBL/GenBank/DDBJ whole genome shotgun (WGS) entry which is preliminary data.</text>
</comment>
<dbReference type="CDD" id="cd00157">
    <property type="entry name" value="Rho"/>
    <property type="match status" value="4"/>
</dbReference>
<dbReference type="GO" id="GO:0003924">
    <property type="term" value="F:GTPase activity"/>
    <property type="evidence" value="ECO:0007669"/>
    <property type="project" value="InterPro"/>
</dbReference>
<organism evidence="3 4">
    <name type="scientific">Anaeramoeba ignava</name>
    <name type="common">Anaerobic marine amoeba</name>
    <dbReference type="NCBI Taxonomy" id="1746090"/>
    <lineage>
        <taxon>Eukaryota</taxon>
        <taxon>Metamonada</taxon>
        <taxon>Anaeramoebidae</taxon>
        <taxon>Anaeramoeba</taxon>
    </lineage>
</organism>
<dbReference type="EMBL" id="JAPDFW010000147">
    <property type="protein sequence ID" value="KAJ5066111.1"/>
    <property type="molecule type" value="Genomic_DNA"/>
</dbReference>
<dbReference type="FunFam" id="3.40.50.300:FF:000118">
    <property type="entry name" value="Rho-related GTP-binding protein RhoG"/>
    <property type="match status" value="4"/>
</dbReference>
<keyword evidence="2" id="KW-0342">GTP-binding</keyword>
<dbReference type="Proteomes" id="UP001149090">
    <property type="component" value="Unassembled WGS sequence"/>
</dbReference>
<keyword evidence="4" id="KW-1185">Reference proteome</keyword>
<dbReference type="PANTHER" id="PTHR24072">
    <property type="entry name" value="RHO FAMILY GTPASE"/>
    <property type="match status" value="1"/>
</dbReference>
<dbReference type="OrthoDB" id="8830751at2759"/>
<dbReference type="Pfam" id="PF00071">
    <property type="entry name" value="Ras"/>
    <property type="match status" value="5"/>
</dbReference>
<proteinExistence type="predicted"/>
<dbReference type="AlphaFoldDB" id="A0A9Q0L4Z1"/>
<dbReference type="SMART" id="SM00174">
    <property type="entry name" value="RHO"/>
    <property type="match status" value="4"/>
</dbReference>
<sequence>MSEETKKQVKLIIVGDQESKKTEMIMTYANGQYPTDYVPTVFDNYVKNLFVDGNEFELSLWDTAGQEDYDMLRPLAYPGTNVVLICFSIDNKNSFENVKNKWIPEINQYLPNVPFILVGTQSELRDDFQTINKLSQKGLSPISYQQGFGLSIEVKATKYIECSARNQVNINEVFEEAVRAVNYSSEFDTTENYSEQQNPFDVGFEKPFDIGFEKPLQTNETAYQEETKKQVKLIIVGDQESKKTEMIMTYANGQYPTDYVPTVFDNYIKNLFIDGNEFELGLWDTAGQDDYDMLRPLAYPGTNVVLICFSIDNKNSFENVKNKWVPEINQYLPNVPFILVGTQSELRDDFQTINKLSQKGLSPISYQQGFGLSMEVKATKYIECSARNQKIILNNKNPFDFGFEKPFDVGFEKPLQTNETAYQEETKKQVKLVIVGDQESKKTEMIMTYANGQYPTDYVPTIFDNYIKNLFVDGKPLTYPGTNVVLICFSIDNKESFENVKNKWIPEIQHHCTNVPFILVGTQSELRDDFQTINKLSQKGLSPISYQQGFGLSIEVKATKYIECSARNQVNINEVFEEAVRAVNYSSEFDTTENYSEQQKPFDVKSIKCVFVGDQESKKTEMIMTYANGQYPTDYVPTVFDNYVKNLFVDGNEFELGLWDTAPQEDYDRLRPLSYPNTNVVLICFSIVNQKSFENVKNKWVPEINQYLPNVPFILVGTQSELRDDFQTINKLSQKGLSPISYQQGFGLSIEVKATKYIECSARNQINLNEVFEEAVRNKKSKIHFFLFENVKLKFIPEIKQNFPNIPIILIGNEFEKRNNSIIIEELKQNNLEPITFEKGIRTAKKSKMLKYLECSFETKKNLTTILETVSRLSFKSNNQTEKSNNQK</sequence>
<dbReference type="InterPro" id="IPR001806">
    <property type="entry name" value="Small_GTPase"/>
</dbReference>
<dbReference type="NCBIfam" id="TIGR00231">
    <property type="entry name" value="small_GTP"/>
    <property type="match status" value="3"/>
</dbReference>
<dbReference type="InterPro" id="IPR027417">
    <property type="entry name" value="P-loop_NTPase"/>
</dbReference>
<evidence type="ECO:0000313" key="3">
    <source>
        <dbReference type="EMBL" id="KAJ5066111.1"/>
    </source>
</evidence>
<dbReference type="GO" id="GO:0007264">
    <property type="term" value="P:small GTPase-mediated signal transduction"/>
    <property type="evidence" value="ECO:0007669"/>
    <property type="project" value="InterPro"/>
</dbReference>
<dbReference type="GO" id="GO:0005525">
    <property type="term" value="F:GTP binding"/>
    <property type="evidence" value="ECO:0007669"/>
    <property type="project" value="UniProtKB-KW"/>
</dbReference>
<evidence type="ECO:0000313" key="4">
    <source>
        <dbReference type="Proteomes" id="UP001149090"/>
    </source>
</evidence>
<dbReference type="InterPro" id="IPR005225">
    <property type="entry name" value="Small_GTP-bd"/>
</dbReference>
<dbReference type="SUPFAM" id="SSF52540">
    <property type="entry name" value="P-loop containing nucleoside triphosphate hydrolases"/>
    <property type="match status" value="5"/>
</dbReference>
<name>A0A9Q0L4Z1_ANAIG</name>
<dbReference type="InterPro" id="IPR003578">
    <property type="entry name" value="Small_GTPase_Rho"/>
</dbReference>
<evidence type="ECO:0000256" key="2">
    <source>
        <dbReference type="ARBA" id="ARBA00023134"/>
    </source>
</evidence>
<gene>
    <name evidence="3" type="ORF">M0811_03444</name>
</gene>
<dbReference type="Gene3D" id="3.40.50.300">
    <property type="entry name" value="P-loop containing nucleotide triphosphate hydrolases"/>
    <property type="match status" value="5"/>
</dbReference>
<keyword evidence="1" id="KW-0547">Nucleotide-binding</keyword>
<dbReference type="PRINTS" id="PR00449">
    <property type="entry name" value="RASTRNSFRMNG"/>
</dbReference>
<dbReference type="SMART" id="SM00175">
    <property type="entry name" value="RAB"/>
    <property type="match status" value="4"/>
</dbReference>
<reference evidence="3" key="1">
    <citation type="submission" date="2022-10" db="EMBL/GenBank/DDBJ databases">
        <title>Novel sulphate-reducing endosymbionts in the free-living metamonad Anaeramoeba.</title>
        <authorList>
            <person name="Jerlstrom-Hultqvist J."/>
            <person name="Cepicka I."/>
            <person name="Gallot-Lavallee L."/>
            <person name="Salas-Leiva D."/>
            <person name="Curtis B.A."/>
            <person name="Zahonova K."/>
            <person name="Pipaliya S."/>
            <person name="Dacks J."/>
            <person name="Roger A.J."/>
        </authorList>
    </citation>
    <scope>NUCLEOTIDE SEQUENCE</scope>
    <source>
        <strain evidence="3">BMAN</strain>
    </source>
</reference>
<dbReference type="PROSITE" id="PS51420">
    <property type="entry name" value="RHO"/>
    <property type="match status" value="3"/>
</dbReference>
<dbReference type="SMART" id="SM00173">
    <property type="entry name" value="RAS"/>
    <property type="match status" value="4"/>
</dbReference>
<protein>
    <submittedName>
        <fullName evidence="3">Uncharacterized protein</fullName>
    </submittedName>
</protein>
<dbReference type="PROSITE" id="PS51419">
    <property type="entry name" value="RAB"/>
    <property type="match status" value="3"/>
</dbReference>
<evidence type="ECO:0000256" key="1">
    <source>
        <dbReference type="ARBA" id="ARBA00022741"/>
    </source>
</evidence>